<accession>A0A9D4IUU3</accession>
<proteinExistence type="predicted"/>
<dbReference type="AlphaFoldDB" id="A0A9D4IUU3"/>
<comment type="caution">
    <text evidence="1">The sequence shown here is derived from an EMBL/GenBank/DDBJ whole genome shotgun (WGS) entry which is preliminary data.</text>
</comment>
<protein>
    <submittedName>
        <fullName evidence="1">Uncharacterized protein</fullName>
    </submittedName>
</protein>
<reference evidence="1" key="2">
    <citation type="submission" date="2020-11" db="EMBL/GenBank/DDBJ databases">
        <authorList>
            <person name="McCartney M.A."/>
            <person name="Auch B."/>
            <person name="Kono T."/>
            <person name="Mallez S."/>
            <person name="Becker A."/>
            <person name="Gohl D.M."/>
            <person name="Silverstein K.A.T."/>
            <person name="Koren S."/>
            <person name="Bechman K.B."/>
            <person name="Herman A."/>
            <person name="Abrahante J.E."/>
            <person name="Garbe J."/>
        </authorList>
    </citation>
    <scope>NUCLEOTIDE SEQUENCE</scope>
    <source>
        <strain evidence="1">Duluth1</strain>
        <tissue evidence="1">Whole animal</tissue>
    </source>
</reference>
<dbReference type="Proteomes" id="UP000828390">
    <property type="component" value="Unassembled WGS sequence"/>
</dbReference>
<gene>
    <name evidence="1" type="ORF">DPMN_165691</name>
</gene>
<sequence length="57" mass="7041">MPSFFQNANHNISEQFLEEFEKKIREFYPLMRHFRSRKKMAYEVRKEDNDNGRGMVL</sequence>
<organism evidence="1 2">
    <name type="scientific">Dreissena polymorpha</name>
    <name type="common">Zebra mussel</name>
    <name type="synonym">Mytilus polymorpha</name>
    <dbReference type="NCBI Taxonomy" id="45954"/>
    <lineage>
        <taxon>Eukaryota</taxon>
        <taxon>Metazoa</taxon>
        <taxon>Spiralia</taxon>
        <taxon>Lophotrochozoa</taxon>
        <taxon>Mollusca</taxon>
        <taxon>Bivalvia</taxon>
        <taxon>Autobranchia</taxon>
        <taxon>Heteroconchia</taxon>
        <taxon>Euheterodonta</taxon>
        <taxon>Imparidentia</taxon>
        <taxon>Neoheterodontei</taxon>
        <taxon>Myida</taxon>
        <taxon>Dreissenoidea</taxon>
        <taxon>Dreissenidae</taxon>
        <taxon>Dreissena</taxon>
    </lineage>
</organism>
<evidence type="ECO:0000313" key="1">
    <source>
        <dbReference type="EMBL" id="KAH3787565.1"/>
    </source>
</evidence>
<dbReference type="EMBL" id="JAIWYP010000008">
    <property type="protein sequence ID" value="KAH3787565.1"/>
    <property type="molecule type" value="Genomic_DNA"/>
</dbReference>
<reference evidence="1" key="1">
    <citation type="journal article" date="2019" name="bioRxiv">
        <title>The Genome of the Zebra Mussel, Dreissena polymorpha: A Resource for Invasive Species Research.</title>
        <authorList>
            <person name="McCartney M.A."/>
            <person name="Auch B."/>
            <person name="Kono T."/>
            <person name="Mallez S."/>
            <person name="Zhang Y."/>
            <person name="Obille A."/>
            <person name="Becker A."/>
            <person name="Abrahante J.E."/>
            <person name="Garbe J."/>
            <person name="Badalamenti J.P."/>
            <person name="Herman A."/>
            <person name="Mangelson H."/>
            <person name="Liachko I."/>
            <person name="Sullivan S."/>
            <person name="Sone E.D."/>
            <person name="Koren S."/>
            <person name="Silverstein K.A.T."/>
            <person name="Beckman K.B."/>
            <person name="Gohl D.M."/>
        </authorList>
    </citation>
    <scope>NUCLEOTIDE SEQUENCE</scope>
    <source>
        <strain evidence="1">Duluth1</strain>
        <tissue evidence="1">Whole animal</tissue>
    </source>
</reference>
<keyword evidence="2" id="KW-1185">Reference proteome</keyword>
<name>A0A9D4IUU3_DREPO</name>
<evidence type="ECO:0000313" key="2">
    <source>
        <dbReference type="Proteomes" id="UP000828390"/>
    </source>
</evidence>